<gene>
    <name evidence="4" type="ORF">SDRG_05749</name>
</gene>
<dbReference type="GeneID" id="19946476"/>
<keyword evidence="3" id="KW-0812">Transmembrane</keyword>
<feature type="region of interest" description="Disordered" evidence="2">
    <location>
        <begin position="43"/>
        <end position="122"/>
    </location>
</feature>
<dbReference type="AlphaFoldDB" id="T0S267"/>
<comment type="similarity">
    <text evidence="1">Belongs to the SUN family.</text>
</comment>
<dbReference type="VEuPathDB" id="FungiDB:SDRG_05749"/>
<feature type="compositionally biased region" description="Polar residues" evidence="2">
    <location>
        <begin position="75"/>
        <end position="86"/>
    </location>
</feature>
<feature type="compositionally biased region" description="Low complexity" evidence="2">
    <location>
        <begin position="105"/>
        <end position="116"/>
    </location>
</feature>
<dbReference type="InterPro" id="IPR005556">
    <property type="entry name" value="SUN"/>
</dbReference>
<name>T0S267_SAPDV</name>
<dbReference type="OMA" id="FAMDEAC"/>
<evidence type="ECO:0000256" key="1">
    <source>
        <dbReference type="ARBA" id="ARBA00010579"/>
    </source>
</evidence>
<dbReference type="EMBL" id="JH767146">
    <property type="protein sequence ID" value="EQC36922.1"/>
    <property type="molecule type" value="Genomic_DNA"/>
</dbReference>
<dbReference type="InParanoid" id="T0S267"/>
<evidence type="ECO:0000313" key="4">
    <source>
        <dbReference type="EMBL" id="EQC36922.1"/>
    </source>
</evidence>
<dbReference type="STRING" id="1156394.T0S267"/>
<reference evidence="4 5" key="1">
    <citation type="submission" date="2012-04" db="EMBL/GenBank/DDBJ databases">
        <title>The Genome Sequence of Saprolegnia declina VS20.</title>
        <authorList>
            <consortium name="The Broad Institute Genome Sequencing Platform"/>
            <person name="Russ C."/>
            <person name="Nusbaum C."/>
            <person name="Tyler B."/>
            <person name="van West P."/>
            <person name="Dieguez-Uribeondo J."/>
            <person name="de Bruijn I."/>
            <person name="Tripathy S."/>
            <person name="Jiang R."/>
            <person name="Young S.K."/>
            <person name="Zeng Q."/>
            <person name="Gargeya S."/>
            <person name="Fitzgerald M."/>
            <person name="Haas B."/>
            <person name="Abouelleil A."/>
            <person name="Alvarado L."/>
            <person name="Arachchi H.M."/>
            <person name="Berlin A."/>
            <person name="Chapman S.B."/>
            <person name="Goldberg J."/>
            <person name="Griggs A."/>
            <person name="Gujja S."/>
            <person name="Hansen M."/>
            <person name="Howarth C."/>
            <person name="Imamovic A."/>
            <person name="Larimer J."/>
            <person name="McCowen C."/>
            <person name="Montmayeur A."/>
            <person name="Murphy C."/>
            <person name="Neiman D."/>
            <person name="Pearson M."/>
            <person name="Priest M."/>
            <person name="Roberts A."/>
            <person name="Saif S."/>
            <person name="Shea T."/>
            <person name="Sisk P."/>
            <person name="Sykes S."/>
            <person name="Wortman J."/>
            <person name="Nusbaum C."/>
            <person name="Birren B."/>
        </authorList>
    </citation>
    <scope>NUCLEOTIDE SEQUENCE [LARGE SCALE GENOMIC DNA]</scope>
    <source>
        <strain evidence="4 5">VS20</strain>
    </source>
</reference>
<proteinExistence type="inferred from homology"/>
<protein>
    <submittedName>
        <fullName evidence="4">Uncharacterized protein</fullName>
    </submittedName>
</protein>
<evidence type="ECO:0000256" key="2">
    <source>
        <dbReference type="SAM" id="MobiDB-lite"/>
    </source>
</evidence>
<dbReference type="RefSeq" id="XP_008609703.1">
    <property type="nucleotide sequence ID" value="XM_008611481.1"/>
</dbReference>
<dbReference type="Proteomes" id="UP000030762">
    <property type="component" value="Unassembled WGS sequence"/>
</dbReference>
<feature type="transmembrane region" description="Helical" evidence="3">
    <location>
        <begin position="514"/>
        <end position="537"/>
    </location>
</feature>
<evidence type="ECO:0000313" key="5">
    <source>
        <dbReference type="Proteomes" id="UP000030762"/>
    </source>
</evidence>
<dbReference type="OrthoDB" id="78305at2759"/>
<keyword evidence="3" id="KW-1133">Transmembrane helix</keyword>
<organism evidence="4 5">
    <name type="scientific">Saprolegnia diclina (strain VS20)</name>
    <dbReference type="NCBI Taxonomy" id="1156394"/>
    <lineage>
        <taxon>Eukaryota</taxon>
        <taxon>Sar</taxon>
        <taxon>Stramenopiles</taxon>
        <taxon>Oomycota</taxon>
        <taxon>Saprolegniomycetes</taxon>
        <taxon>Saprolegniales</taxon>
        <taxon>Saprolegniaceae</taxon>
        <taxon>Saprolegnia</taxon>
    </lineage>
</organism>
<accession>T0S267</accession>
<sequence>MPTTLRDAVHSMLANKRKRLLLMALITLLALCIVVAAIVGSVSAGPSSAPSTIAADTAGGDMTTYTARPVASPTPVETSTDDNSATAVPREKSGAGSASAGGGSALLPTPTTLAPTTAPPQPRVCSANDATTACYVPPASKEYCRLDTGLDTRLQYVNCPAASNANAGFAMDEACGSGMRCPYACALPYLPSSNGWSSSDCLPFTSLCPPSSPATARGGLFCANGTVVVDAPSQPLCVSGLNTSFIKSYLPKPIATCKVIAPGNGAPMVGVDTAPGRISQLASHPQWFWRGQPAKYYTLLPGVASSVGCQRNYDRFSLNAAGIDTMPYTLGAGSLPGSPCAECAQHTLNFGEHFDSTKPYSGFPGYGVRVRNCNDAGCGDVQCDATYVLDAATGLLEAYWVKYNAVFGPTSVGCMATTVVGYGWAPTDGTAKYTLYEYYPVTITGQQDPACTNCSLPSTFVPSACGRIRANTPPRFGTGYNPAVHICTPVGAAIGLQNTISFLSVKPTLSDEQVSAAVIIEIAAATILGLLVVGLVARARYLQLHDAKTPAVPDADHPCPTLGDDDAPVLQTPDRRGSAVATQFHARASMTSSAPGFALQ</sequence>
<keyword evidence="5" id="KW-1185">Reference proteome</keyword>
<keyword evidence="3" id="KW-0472">Membrane</keyword>
<dbReference type="Pfam" id="PF03856">
    <property type="entry name" value="SUN"/>
    <property type="match status" value="1"/>
</dbReference>
<evidence type="ECO:0000256" key="3">
    <source>
        <dbReference type="SAM" id="Phobius"/>
    </source>
</evidence>